<dbReference type="Pfam" id="PF01380">
    <property type="entry name" value="SIS"/>
    <property type="match status" value="2"/>
</dbReference>
<dbReference type="PROSITE" id="PS51464">
    <property type="entry name" value="SIS"/>
    <property type="match status" value="2"/>
</dbReference>
<comment type="subcellular location">
    <subcellularLocation>
        <location evidence="2 10">Cytoplasm</location>
    </subcellularLocation>
</comment>
<accession>U2ZPS7</accession>
<dbReference type="KEGG" id="ntd:EGO55_16540"/>
<dbReference type="HAMAP" id="MF_00164">
    <property type="entry name" value="GlmS"/>
    <property type="match status" value="1"/>
</dbReference>
<evidence type="ECO:0000256" key="5">
    <source>
        <dbReference type="ARBA" id="ARBA00022490"/>
    </source>
</evidence>
<dbReference type="GO" id="GO:0097367">
    <property type="term" value="F:carbohydrate derivative binding"/>
    <property type="evidence" value="ECO:0007669"/>
    <property type="project" value="InterPro"/>
</dbReference>
<keyword evidence="6 10" id="KW-0032">Aminotransferase</keyword>
<dbReference type="CDD" id="cd00714">
    <property type="entry name" value="GFAT"/>
    <property type="match status" value="1"/>
</dbReference>
<dbReference type="Proteomes" id="UP000016568">
    <property type="component" value="Unassembled WGS sequence"/>
</dbReference>
<dbReference type="GO" id="GO:0004360">
    <property type="term" value="F:glutamine-fructose-6-phosphate transaminase (isomerizing) activity"/>
    <property type="evidence" value="ECO:0007669"/>
    <property type="project" value="UniProtKB-UniRule"/>
</dbReference>
<dbReference type="InterPro" id="IPR046348">
    <property type="entry name" value="SIS_dom_sf"/>
</dbReference>
<comment type="catalytic activity">
    <reaction evidence="1 10">
        <text>D-fructose 6-phosphate + L-glutamine = D-glucosamine 6-phosphate + L-glutamate</text>
        <dbReference type="Rhea" id="RHEA:13237"/>
        <dbReference type="ChEBI" id="CHEBI:29985"/>
        <dbReference type="ChEBI" id="CHEBI:58359"/>
        <dbReference type="ChEBI" id="CHEBI:58725"/>
        <dbReference type="ChEBI" id="CHEBI:61527"/>
        <dbReference type="EC" id="2.6.1.16"/>
    </reaction>
</comment>
<dbReference type="EMBL" id="BASZ01000001">
    <property type="protein sequence ID" value="GAD47354.1"/>
    <property type="molecule type" value="Genomic_DNA"/>
</dbReference>
<dbReference type="eggNOG" id="COG0449">
    <property type="taxonomic scope" value="Bacteria"/>
</dbReference>
<dbReference type="PANTHER" id="PTHR10937">
    <property type="entry name" value="GLUCOSAMINE--FRUCTOSE-6-PHOSPHATE AMINOTRANSFERASE, ISOMERIZING"/>
    <property type="match status" value="1"/>
</dbReference>
<evidence type="ECO:0000313" key="13">
    <source>
        <dbReference type="EMBL" id="GAD47354.1"/>
    </source>
</evidence>
<evidence type="ECO:0000256" key="8">
    <source>
        <dbReference type="ARBA" id="ARBA00022737"/>
    </source>
</evidence>
<protein>
    <recommendedName>
        <fullName evidence="4 10">Glutamine--fructose-6-phosphate aminotransferase [isomerizing]</fullName>
        <ecNumber evidence="3 10">2.6.1.16</ecNumber>
    </recommendedName>
    <alternativeName>
        <fullName evidence="10">D-fructose-6-phosphate amidotransferase</fullName>
    </alternativeName>
    <alternativeName>
        <fullName evidence="10">GFAT</fullName>
    </alternativeName>
    <alternativeName>
        <fullName evidence="10">Glucosamine-6-phosphate synthase</fullName>
    </alternativeName>
    <alternativeName>
        <fullName evidence="10">Hexosephosphate aminotransferase</fullName>
    </alternativeName>
    <alternativeName>
        <fullName evidence="10">L-glutamine--D-fructose-6-phosphate amidotransferase</fullName>
    </alternativeName>
</protein>
<dbReference type="InterPro" id="IPR047084">
    <property type="entry name" value="GFAT_N"/>
</dbReference>
<dbReference type="GO" id="GO:0006047">
    <property type="term" value="P:UDP-N-acetylglucosamine metabolic process"/>
    <property type="evidence" value="ECO:0007669"/>
    <property type="project" value="TreeGrafter"/>
</dbReference>
<gene>
    <name evidence="10 13" type="primary">glmS</name>
    <name evidence="13" type="ORF">NT2_01_01220</name>
</gene>
<dbReference type="SUPFAM" id="SSF56235">
    <property type="entry name" value="N-terminal nucleophile aminohydrolases (Ntn hydrolases)"/>
    <property type="match status" value="1"/>
</dbReference>
<feature type="domain" description="SIS" evidence="12">
    <location>
        <begin position="455"/>
        <end position="597"/>
    </location>
</feature>
<comment type="function">
    <text evidence="10">Catalyzes the first step in hexosamine metabolism, converting fructose-6P into glucosamine-6P using glutamine as a nitrogen source.</text>
</comment>
<keyword evidence="9" id="KW-0315">Glutamine amidotransferase</keyword>
<dbReference type="Gene3D" id="3.60.20.10">
    <property type="entry name" value="Glutamine Phosphoribosylpyrophosphate, subunit 1, domain 1"/>
    <property type="match status" value="1"/>
</dbReference>
<keyword evidence="7 10" id="KW-0808">Transferase</keyword>
<dbReference type="EC" id="2.6.1.16" evidence="3 10"/>
<feature type="active site" description="Nucleophile; for GATase activity" evidence="10">
    <location>
        <position position="2"/>
    </location>
</feature>
<dbReference type="Gene3D" id="3.40.50.10490">
    <property type="entry name" value="Glucose-6-phosphate isomerase like protein, domain 1"/>
    <property type="match status" value="2"/>
</dbReference>
<dbReference type="SUPFAM" id="SSF53697">
    <property type="entry name" value="SIS domain"/>
    <property type="match status" value="1"/>
</dbReference>
<dbReference type="NCBIfam" id="NF001484">
    <property type="entry name" value="PRK00331.1"/>
    <property type="match status" value="1"/>
</dbReference>
<evidence type="ECO:0000256" key="4">
    <source>
        <dbReference type="ARBA" id="ARBA00016090"/>
    </source>
</evidence>
<dbReference type="InterPro" id="IPR005855">
    <property type="entry name" value="GFAT"/>
</dbReference>
<organism evidence="13 14">
    <name type="scientific">Caenibius tardaugens NBRC 16725</name>
    <dbReference type="NCBI Taxonomy" id="1219035"/>
    <lineage>
        <taxon>Bacteria</taxon>
        <taxon>Pseudomonadati</taxon>
        <taxon>Pseudomonadota</taxon>
        <taxon>Alphaproteobacteria</taxon>
        <taxon>Sphingomonadales</taxon>
        <taxon>Erythrobacteraceae</taxon>
        <taxon>Caenibius</taxon>
    </lineage>
</organism>
<evidence type="ECO:0000259" key="11">
    <source>
        <dbReference type="PROSITE" id="PS51278"/>
    </source>
</evidence>
<keyword evidence="5 10" id="KW-0963">Cytoplasm</keyword>
<keyword evidence="14" id="KW-1185">Reference proteome</keyword>
<evidence type="ECO:0000256" key="9">
    <source>
        <dbReference type="ARBA" id="ARBA00022962"/>
    </source>
</evidence>
<dbReference type="GO" id="GO:0005829">
    <property type="term" value="C:cytosol"/>
    <property type="evidence" value="ECO:0007669"/>
    <property type="project" value="TreeGrafter"/>
</dbReference>
<comment type="subunit">
    <text evidence="10">Homodimer.</text>
</comment>
<dbReference type="InterPro" id="IPR017932">
    <property type="entry name" value="GATase_2_dom"/>
</dbReference>
<evidence type="ECO:0000256" key="3">
    <source>
        <dbReference type="ARBA" id="ARBA00012916"/>
    </source>
</evidence>
<keyword evidence="8" id="KW-0677">Repeat</keyword>
<comment type="caution">
    <text evidence="13">The sequence shown here is derived from an EMBL/GenBank/DDBJ whole genome shotgun (WGS) entry which is preliminary data.</text>
</comment>
<dbReference type="FunFam" id="3.60.20.10:FF:000006">
    <property type="entry name" value="Glutamine--fructose-6-phosphate aminotransferase [isomerizing]"/>
    <property type="match status" value="1"/>
</dbReference>
<dbReference type="InterPro" id="IPR001347">
    <property type="entry name" value="SIS_dom"/>
</dbReference>
<dbReference type="FunFam" id="3.40.50.10490:FF:000001">
    <property type="entry name" value="Glutamine--fructose-6-phosphate aminotransferase [isomerizing]"/>
    <property type="match status" value="1"/>
</dbReference>
<evidence type="ECO:0000256" key="1">
    <source>
        <dbReference type="ARBA" id="ARBA00001031"/>
    </source>
</evidence>
<evidence type="ECO:0000256" key="10">
    <source>
        <dbReference type="HAMAP-Rule" id="MF_00164"/>
    </source>
</evidence>
<feature type="active site" description="For Fru-6P isomerization activity" evidence="10">
    <location>
        <position position="602"/>
    </location>
</feature>
<dbReference type="InterPro" id="IPR035466">
    <property type="entry name" value="GlmS/AgaS_SIS"/>
</dbReference>
<dbReference type="GO" id="GO:0005975">
    <property type="term" value="P:carbohydrate metabolic process"/>
    <property type="evidence" value="ECO:0007669"/>
    <property type="project" value="UniProtKB-UniRule"/>
</dbReference>
<dbReference type="CDD" id="cd05008">
    <property type="entry name" value="SIS_GlmS_GlmD_1"/>
    <property type="match status" value="1"/>
</dbReference>
<evidence type="ECO:0000313" key="14">
    <source>
        <dbReference type="Proteomes" id="UP000016568"/>
    </source>
</evidence>
<dbReference type="InterPro" id="IPR029055">
    <property type="entry name" value="Ntn_hydrolases_N"/>
</dbReference>
<dbReference type="FunFam" id="3.40.50.10490:FF:000002">
    <property type="entry name" value="Glutamine--fructose-6-phosphate aminotransferase [isomerizing]"/>
    <property type="match status" value="1"/>
</dbReference>
<dbReference type="PANTHER" id="PTHR10937:SF0">
    <property type="entry name" value="GLUTAMINE--FRUCTOSE-6-PHOSPHATE TRANSAMINASE (ISOMERIZING)"/>
    <property type="match status" value="1"/>
</dbReference>
<dbReference type="PROSITE" id="PS51278">
    <property type="entry name" value="GATASE_TYPE_2"/>
    <property type="match status" value="1"/>
</dbReference>
<dbReference type="AlphaFoldDB" id="U2ZPS7"/>
<dbReference type="GO" id="GO:0006002">
    <property type="term" value="P:fructose 6-phosphate metabolic process"/>
    <property type="evidence" value="ECO:0007669"/>
    <property type="project" value="TreeGrafter"/>
</dbReference>
<evidence type="ECO:0000256" key="7">
    <source>
        <dbReference type="ARBA" id="ARBA00022679"/>
    </source>
</evidence>
<feature type="domain" description="Glutamine amidotransferase type-2" evidence="11">
    <location>
        <begin position="2"/>
        <end position="217"/>
    </location>
</feature>
<sequence>MCGIIGIVGHEEVADRLVDGLKRMEYRGYDSAGVCTLSDNQLIRRRAEGKLANLVKELAGNPAHGTVGIAHTRWATHGAPTTSNAHPHATGEVALVHNGIIENFRALREELVARGRVFESETDTEVVAHLVSEQVEAGNSPEDAVRAVLPRLRGAFALAIAFRQHPDLLIGARLGSPLVVGYGDGETYLGSDALALAPLTQKISYLEEGDWVVLTRDGARVYDSHNNPVTREVTTSGASAAAIEKGNYRHFMQKEIFEQPVVVAQTLRSYIRQLERQIALPQIDFDLSNINRVTIVACGTSYYAGMVAKYWFEQFARVPVDIDVASEFRYREPVLEKGGLALFISQSGETADTLAALRHCKEEGQTIAVVVNVPTSSMAREADLLLPTHAGPEIGVASTKAFTCQLAVLAALAAHLAVSRGRMDADEEASVVDHLLQAPAALNAALAHDEEIAAMAHLVSPARDVLYLGRGPDYPLALEGALKLKEISYIHAEGYASGEMKHGPIALIDEAVPVIVLAPSGPLFEKTVSNMQEVRARGGKVVLISDAAGIAEAGEGCMATIEMPRVHPLIAPLVYAVPVQLLAYHVAVAKGTDVDQPRNLAKSVTVE</sequence>
<dbReference type="Pfam" id="PF13522">
    <property type="entry name" value="GATase_6"/>
    <property type="match status" value="1"/>
</dbReference>
<dbReference type="GO" id="GO:0006487">
    <property type="term" value="P:protein N-linked glycosylation"/>
    <property type="evidence" value="ECO:0007669"/>
    <property type="project" value="TreeGrafter"/>
</dbReference>
<dbReference type="OrthoDB" id="9761808at2"/>
<feature type="initiator methionine" description="Removed" evidence="10">
    <location>
        <position position="1"/>
    </location>
</feature>
<proteinExistence type="inferred from homology"/>
<dbReference type="CDD" id="cd05009">
    <property type="entry name" value="SIS_GlmS_GlmD_2"/>
    <property type="match status" value="1"/>
</dbReference>
<dbReference type="InterPro" id="IPR035490">
    <property type="entry name" value="GlmS/FrlB_SIS"/>
</dbReference>
<evidence type="ECO:0000256" key="2">
    <source>
        <dbReference type="ARBA" id="ARBA00004496"/>
    </source>
</evidence>
<dbReference type="NCBIfam" id="TIGR01135">
    <property type="entry name" value="glmS"/>
    <property type="match status" value="1"/>
</dbReference>
<evidence type="ECO:0000259" key="12">
    <source>
        <dbReference type="PROSITE" id="PS51464"/>
    </source>
</evidence>
<evidence type="ECO:0000256" key="6">
    <source>
        <dbReference type="ARBA" id="ARBA00022576"/>
    </source>
</evidence>
<reference evidence="13 14" key="1">
    <citation type="submission" date="2013-09" db="EMBL/GenBank/DDBJ databases">
        <title>Whole genome shotgun sequence of Novosphingobium tardaugens NBRC 16725.</title>
        <authorList>
            <person name="Isaki S."/>
            <person name="Hosoyama A."/>
            <person name="Tsuchikane K."/>
            <person name="Katsumata H."/>
            <person name="Ando Y."/>
            <person name="Yamazaki S."/>
            <person name="Fujita N."/>
        </authorList>
    </citation>
    <scope>NUCLEOTIDE SEQUENCE [LARGE SCALE GENOMIC DNA]</scope>
    <source>
        <strain evidence="13 14">NBRC 16725</strain>
    </source>
</reference>
<feature type="domain" description="SIS" evidence="12">
    <location>
        <begin position="283"/>
        <end position="422"/>
    </location>
</feature>
<dbReference type="GO" id="GO:0046349">
    <property type="term" value="P:amino sugar biosynthetic process"/>
    <property type="evidence" value="ECO:0007669"/>
    <property type="project" value="UniProtKB-ARBA"/>
</dbReference>
<dbReference type="RefSeq" id="WP_021688261.1">
    <property type="nucleotide sequence ID" value="NZ_BASZ01000001.1"/>
</dbReference>
<name>U2ZPS7_9SPHN</name>